<evidence type="ECO:0000313" key="3">
    <source>
        <dbReference type="EMBL" id="TFB12834.1"/>
    </source>
</evidence>
<dbReference type="Pfam" id="PF00188">
    <property type="entry name" value="CAP"/>
    <property type="match status" value="1"/>
</dbReference>
<accession>A0A4Y8ID28</accession>
<evidence type="ECO:0000259" key="2">
    <source>
        <dbReference type="Pfam" id="PF00188"/>
    </source>
</evidence>
<dbReference type="InterPro" id="IPR014258">
    <property type="entry name" value="CAP_domain_YkwD-like"/>
</dbReference>
<dbReference type="CDD" id="cd05379">
    <property type="entry name" value="CAP_bacterial"/>
    <property type="match status" value="1"/>
</dbReference>
<reference evidence="3 4" key="1">
    <citation type="submission" date="2019-03" db="EMBL/GenBank/DDBJ databases">
        <authorList>
            <person name="He R.-H."/>
        </authorList>
    </citation>
    <scope>NUCLEOTIDE SEQUENCE [LARGE SCALE GENOMIC DNA]</scope>
    <source>
        <strain evidence="4">SH 714</strain>
    </source>
</reference>
<dbReference type="Gene3D" id="3.40.33.10">
    <property type="entry name" value="CAP"/>
    <property type="match status" value="1"/>
</dbReference>
<sequence>MILVGCNMEEGAENNGQGNPENVSFGGNNQGGDENDLGLNPNWNGNKNDFPFFDGNNDGNVNFPYESDRGFNYNHRNNEVEPNDRNPNANQGNQNQQQGNNNQAPTGNQSAQASDIVKEVVRLTNQERKKNGLSALKIDSRLNEAAQAKSVDMADNGYFSHQSPTYGSPFEMLDQFGINYTVAAENIAAGQKSAAQVVKQWMNSEGHRKNILNDSVTHIGIGYEPSGNMSPYWTQLFIAK</sequence>
<dbReference type="OrthoDB" id="9783944at2"/>
<feature type="compositionally biased region" description="Low complexity" evidence="1">
    <location>
        <begin position="44"/>
        <end position="63"/>
    </location>
</feature>
<comment type="caution">
    <text evidence="3">The sequence shown here is derived from an EMBL/GenBank/DDBJ whole genome shotgun (WGS) entry which is preliminary data.</text>
</comment>
<protein>
    <recommendedName>
        <fullName evidence="2">SCP domain-containing protein</fullName>
    </recommendedName>
</protein>
<dbReference type="AlphaFoldDB" id="A0A4Y8ID28"/>
<dbReference type="InterPro" id="IPR035940">
    <property type="entry name" value="CAP_sf"/>
</dbReference>
<feature type="compositionally biased region" description="Polar residues" evidence="1">
    <location>
        <begin position="14"/>
        <end position="27"/>
    </location>
</feature>
<dbReference type="PANTHER" id="PTHR31157">
    <property type="entry name" value="SCP DOMAIN-CONTAINING PROTEIN"/>
    <property type="match status" value="1"/>
</dbReference>
<organism evidence="3 4">
    <name type="scientific">Filobacillus milosensis</name>
    <dbReference type="NCBI Taxonomy" id="94137"/>
    <lineage>
        <taxon>Bacteria</taxon>
        <taxon>Bacillati</taxon>
        <taxon>Bacillota</taxon>
        <taxon>Bacilli</taxon>
        <taxon>Bacillales</taxon>
        <taxon>Bacillaceae</taxon>
        <taxon>Filobacillus</taxon>
    </lineage>
</organism>
<gene>
    <name evidence="3" type="ORF">E3U55_16985</name>
</gene>
<dbReference type="Proteomes" id="UP000297975">
    <property type="component" value="Unassembled WGS sequence"/>
</dbReference>
<evidence type="ECO:0000313" key="4">
    <source>
        <dbReference type="Proteomes" id="UP000297975"/>
    </source>
</evidence>
<dbReference type="EMBL" id="SOPW01000039">
    <property type="protein sequence ID" value="TFB12834.1"/>
    <property type="molecule type" value="Genomic_DNA"/>
</dbReference>
<dbReference type="PANTHER" id="PTHR31157:SF1">
    <property type="entry name" value="SCP DOMAIN-CONTAINING PROTEIN"/>
    <property type="match status" value="1"/>
</dbReference>
<name>A0A4Y8ID28_9BACI</name>
<dbReference type="SUPFAM" id="SSF55797">
    <property type="entry name" value="PR-1-like"/>
    <property type="match status" value="1"/>
</dbReference>
<evidence type="ECO:0000256" key="1">
    <source>
        <dbReference type="SAM" id="MobiDB-lite"/>
    </source>
</evidence>
<feature type="region of interest" description="Disordered" evidence="1">
    <location>
        <begin position="11"/>
        <end position="112"/>
    </location>
</feature>
<feature type="compositionally biased region" description="Low complexity" evidence="1">
    <location>
        <begin position="86"/>
        <end position="109"/>
    </location>
</feature>
<feature type="domain" description="SCP" evidence="2">
    <location>
        <begin position="122"/>
        <end position="237"/>
    </location>
</feature>
<proteinExistence type="predicted"/>
<dbReference type="InterPro" id="IPR014044">
    <property type="entry name" value="CAP_dom"/>
</dbReference>
<keyword evidence="4" id="KW-1185">Reference proteome</keyword>
<dbReference type="NCBIfam" id="TIGR02909">
    <property type="entry name" value="spore_YkwD"/>
    <property type="match status" value="1"/>
</dbReference>